<evidence type="ECO:0000256" key="2">
    <source>
        <dbReference type="ARBA" id="ARBA00022801"/>
    </source>
</evidence>
<feature type="chain" id="PRO_5045006017" description="Pectinesterase" evidence="5">
    <location>
        <begin position="25"/>
        <end position="431"/>
    </location>
</feature>
<evidence type="ECO:0000313" key="8">
    <source>
        <dbReference type="EMBL" id="MET1489295.1"/>
    </source>
</evidence>
<dbReference type="PROSITE" id="PS51257">
    <property type="entry name" value="PROKAR_LIPOPROTEIN"/>
    <property type="match status" value="1"/>
</dbReference>
<dbReference type="EC" id="3.1.1.11" evidence="5"/>
<feature type="signal peptide" evidence="5">
    <location>
        <begin position="1"/>
        <end position="24"/>
    </location>
</feature>
<comment type="caution">
    <text evidence="8">The sequence shown here is derived from an EMBL/GenBank/DDBJ whole genome shotgun (WGS) entry which is preliminary data.</text>
</comment>
<dbReference type="InterPro" id="IPR033131">
    <property type="entry name" value="Pectinesterase_Asp_AS"/>
</dbReference>
<evidence type="ECO:0000313" key="9">
    <source>
        <dbReference type="Proteomes" id="UP001548590"/>
    </source>
</evidence>
<dbReference type="InterPro" id="IPR011050">
    <property type="entry name" value="Pectin_lyase_fold/virulence"/>
</dbReference>
<dbReference type="PROSITE" id="PS00503">
    <property type="entry name" value="PECTINESTERASE_2"/>
    <property type="match status" value="1"/>
</dbReference>
<keyword evidence="3 5" id="KW-0063">Aspartyl esterase</keyword>
<feature type="region of interest" description="Disordered" evidence="6">
    <location>
        <begin position="392"/>
        <end position="411"/>
    </location>
</feature>
<protein>
    <recommendedName>
        <fullName evidence="5">Pectinesterase</fullName>
        <ecNumber evidence="5">3.1.1.11</ecNumber>
    </recommendedName>
</protein>
<name>A0ABV2CN02_9RHOO</name>
<dbReference type="SUPFAM" id="SSF51126">
    <property type="entry name" value="Pectin lyase-like"/>
    <property type="match status" value="1"/>
</dbReference>
<gene>
    <name evidence="8" type="ORF">ABVT11_05620</name>
</gene>
<dbReference type="Proteomes" id="UP001548590">
    <property type="component" value="Unassembled WGS sequence"/>
</dbReference>
<comment type="similarity">
    <text evidence="1">Belongs to the pectinesterase family.</text>
</comment>
<feature type="domain" description="Pectinesterase catalytic" evidence="7">
    <location>
        <begin position="276"/>
        <end position="357"/>
    </location>
</feature>
<proteinExistence type="inferred from homology"/>
<comment type="catalytic activity">
    <reaction evidence="5">
        <text>[(1-&gt;4)-alpha-D-galacturonosyl methyl ester](n) + n H2O = [(1-&gt;4)-alpha-D-galacturonosyl](n) + n methanol + n H(+)</text>
        <dbReference type="Rhea" id="RHEA:22380"/>
        <dbReference type="Rhea" id="RHEA-COMP:14570"/>
        <dbReference type="Rhea" id="RHEA-COMP:14573"/>
        <dbReference type="ChEBI" id="CHEBI:15377"/>
        <dbReference type="ChEBI" id="CHEBI:15378"/>
        <dbReference type="ChEBI" id="CHEBI:17790"/>
        <dbReference type="ChEBI" id="CHEBI:140522"/>
        <dbReference type="ChEBI" id="CHEBI:140523"/>
        <dbReference type="EC" id="3.1.1.11"/>
    </reaction>
</comment>
<evidence type="ECO:0000256" key="4">
    <source>
        <dbReference type="PROSITE-ProRule" id="PRU10040"/>
    </source>
</evidence>
<feature type="active site" evidence="4">
    <location>
        <position position="290"/>
    </location>
</feature>
<dbReference type="NCBIfam" id="NF007822">
    <property type="entry name" value="PRK10531.1"/>
    <property type="match status" value="1"/>
</dbReference>
<dbReference type="GO" id="GO:0016787">
    <property type="term" value="F:hydrolase activity"/>
    <property type="evidence" value="ECO:0007669"/>
    <property type="project" value="UniProtKB-KW"/>
</dbReference>
<comment type="pathway">
    <text evidence="5">Glycan metabolism; pectin degradation; 2-dehydro-3-deoxy-D-gluconate from pectin: step 1/5.</text>
</comment>
<dbReference type="PANTHER" id="PTHR31321">
    <property type="entry name" value="ACYL-COA THIOESTER HYDROLASE YBHC-RELATED"/>
    <property type="match status" value="1"/>
</dbReference>
<keyword evidence="2 5" id="KW-0378">Hydrolase</keyword>
<reference evidence="8 9" key="1">
    <citation type="submission" date="2024-07" db="EMBL/GenBank/DDBJ databases">
        <title>Uliginosibacterium paludis KCTC:42655.</title>
        <authorList>
            <person name="Kim M.K."/>
        </authorList>
    </citation>
    <scope>NUCLEOTIDE SEQUENCE [LARGE SCALE GENOMIC DNA]</scope>
    <source>
        <strain evidence="8 9">KCTC 42655</strain>
    </source>
</reference>
<keyword evidence="5" id="KW-0732">Signal</keyword>
<dbReference type="Gene3D" id="2.160.20.10">
    <property type="entry name" value="Single-stranded right-handed beta-helix, Pectin lyase-like"/>
    <property type="match status" value="1"/>
</dbReference>
<evidence type="ECO:0000256" key="5">
    <source>
        <dbReference type="RuleBase" id="RU000589"/>
    </source>
</evidence>
<evidence type="ECO:0000256" key="6">
    <source>
        <dbReference type="SAM" id="MobiDB-lite"/>
    </source>
</evidence>
<dbReference type="PANTHER" id="PTHR31321:SF57">
    <property type="entry name" value="PECTINESTERASE 53-RELATED"/>
    <property type="match status" value="1"/>
</dbReference>
<evidence type="ECO:0000259" key="7">
    <source>
        <dbReference type="Pfam" id="PF01095"/>
    </source>
</evidence>
<accession>A0ABV2CN02</accession>
<evidence type="ECO:0000256" key="3">
    <source>
        <dbReference type="ARBA" id="ARBA00023085"/>
    </source>
</evidence>
<sequence>MMKPLALLTAASLLVLALSGCSMTRQKPDSPQMAPGTVSRPVLSAAEAARFTPETYFAHRGSLSAPVRDPWNPKPLRLDGVKPDFTVGSGAQFASVQQAVNAAIASGKTTRQYIHVAPGTYNGAVYVPIDAPPITLYGSGQAEAVKIQLTLDARTKPAVYVAAVNPAGQFKAGDPAWTMYNTCATLPADKVIDTPCAAVMWSQSVDFQLANLSVINTLLDTVDAETHQAVALRIDGDRSQLENVRLISRQDTFLINVGEAPTAANKLGTYPTDRIARAYVRNSYVEGDIDFVFGRANAVFDGCEFRAVSTRKNDRAVIFAPDTVPASSLGFLVINSRITGDKGFEGSGKVYLGRSWDQGAGGTGYLVGQSPNGQIVIRDSYIDSSIKAATPWDQAATTNRPHKGNIAPDRNLDDPALNRLWEYNNYGPGAR</sequence>
<evidence type="ECO:0000256" key="1">
    <source>
        <dbReference type="ARBA" id="ARBA00008891"/>
    </source>
</evidence>
<dbReference type="Pfam" id="PF01095">
    <property type="entry name" value="Pectinesterase"/>
    <property type="match status" value="1"/>
</dbReference>
<dbReference type="InterPro" id="IPR012334">
    <property type="entry name" value="Pectin_lyas_fold"/>
</dbReference>
<dbReference type="InterPro" id="IPR000070">
    <property type="entry name" value="Pectinesterase_cat"/>
</dbReference>
<dbReference type="RefSeq" id="WP_345924553.1">
    <property type="nucleotide sequence ID" value="NZ_JBDIVF010000001.1"/>
</dbReference>
<dbReference type="EMBL" id="JBEWLZ010000002">
    <property type="protein sequence ID" value="MET1489295.1"/>
    <property type="molecule type" value="Genomic_DNA"/>
</dbReference>
<organism evidence="8 9">
    <name type="scientific">Uliginosibacterium paludis</name>
    <dbReference type="NCBI Taxonomy" id="1615952"/>
    <lineage>
        <taxon>Bacteria</taxon>
        <taxon>Pseudomonadati</taxon>
        <taxon>Pseudomonadota</taxon>
        <taxon>Betaproteobacteria</taxon>
        <taxon>Rhodocyclales</taxon>
        <taxon>Zoogloeaceae</taxon>
        <taxon>Uliginosibacterium</taxon>
    </lineage>
</organism>
<keyword evidence="9" id="KW-1185">Reference proteome</keyword>